<dbReference type="EMBL" id="BAAANY010000003">
    <property type="protein sequence ID" value="GAA1662017.1"/>
    <property type="molecule type" value="Genomic_DNA"/>
</dbReference>
<dbReference type="Proteomes" id="UP001500618">
    <property type="component" value="Unassembled WGS sequence"/>
</dbReference>
<feature type="transmembrane region" description="Helical" evidence="1">
    <location>
        <begin position="108"/>
        <end position="124"/>
    </location>
</feature>
<keyword evidence="3" id="KW-1185">Reference proteome</keyword>
<keyword evidence="1" id="KW-0472">Membrane</keyword>
<gene>
    <name evidence="2" type="ORF">GCM10009765_09370</name>
</gene>
<proteinExistence type="predicted"/>
<sequence>MTQQQTTATAPTGERAGFGAFLKSMLPTIFFNLILTTVTYFVLTQYGIGPVAALAISGLWPAVELAIVYAKQRRLDELSLFVLILLVIGIASSLAFNSPKVALIKDSAPTALFGIVCLGSLLFPRPLMFFFGRRFGTDGTPAGIKGWNDLWELKGFRSTQYFLTVVWGVVLLAEVGTRTVLVFLLPLTVMVAISQQLPIAVIIGLVGWTMWYARRRQRMAAARGFQTV</sequence>
<comment type="caution">
    <text evidence="2">The sequence shown here is derived from an EMBL/GenBank/DDBJ whole genome shotgun (WGS) entry which is preliminary data.</text>
</comment>
<organism evidence="2 3">
    <name type="scientific">Fodinicola feengrottensis</name>
    <dbReference type="NCBI Taxonomy" id="435914"/>
    <lineage>
        <taxon>Bacteria</taxon>
        <taxon>Bacillati</taxon>
        <taxon>Actinomycetota</taxon>
        <taxon>Actinomycetes</taxon>
        <taxon>Mycobacteriales</taxon>
        <taxon>Fodinicola</taxon>
    </lineage>
</organism>
<protein>
    <recommendedName>
        <fullName evidence="4">DUF3159 domain-containing protein</fullName>
    </recommendedName>
</protein>
<name>A0ABN2FYA7_9ACTN</name>
<dbReference type="RefSeq" id="WP_344307452.1">
    <property type="nucleotide sequence ID" value="NZ_BAAANY010000003.1"/>
</dbReference>
<evidence type="ECO:0000313" key="3">
    <source>
        <dbReference type="Proteomes" id="UP001500618"/>
    </source>
</evidence>
<reference evidence="2 3" key="1">
    <citation type="journal article" date="2019" name="Int. J. Syst. Evol. Microbiol.">
        <title>The Global Catalogue of Microorganisms (GCM) 10K type strain sequencing project: providing services to taxonomists for standard genome sequencing and annotation.</title>
        <authorList>
            <consortium name="The Broad Institute Genomics Platform"/>
            <consortium name="The Broad Institute Genome Sequencing Center for Infectious Disease"/>
            <person name="Wu L."/>
            <person name="Ma J."/>
        </authorList>
    </citation>
    <scope>NUCLEOTIDE SEQUENCE [LARGE SCALE GENOMIC DNA]</scope>
    <source>
        <strain evidence="2 3">JCM 14718</strain>
    </source>
</reference>
<accession>A0ABN2FYA7</accession>
<evidence type="ECO:0000313" key="2">
    <source>
        <dbReference type="EMBL" id="GAA1662017.1"/>
    </source>
</evidence>
<feature type="transmembrane region" description="Helical" evidence="1">
    <location>
        <begin position="78"/>
        <end position="96"/>
    </location>
</feature>
<feature type="transmembrane region" description="Helical" evidence="1">
    <location>
        <begin position="193"/>
        <end position="213"/>
    </location>
</feature>
<evidence type="ECO:0008006" key="4">
    <source>
        <dbReference type="Google" id="ProtNLM"/>
    </source>
</evidence>
<keyword evidence="1" id="KW-1133">Transmembrane helix</keyword>
<evidence type="ECO:0000256" key="1">
    <source>
        <dbReference type="SAM" id="Phobius"/>
    </source>
</evidence>
<feature type="transmembrane region" description="Helical" evidence="1">
    <location>
        <begin position="161"/>
        <end position="187"/>
    </location>
</feature>
<feature type="transmembrane region" description="Helical" evidence="1">
    <location>
        <begin position="48"/>
        <end position="69"/>
    </location>
</feature>
<dbReference type="NCBIfam" id="NF041646">
    <property type="entry name" value="VC0807_fam"/>
    <property type="match status" value="1"/>
</dbReference>
<feature type="transmembrane region" description="Helical" evidence="1">
    <location>
        <begin position="20"/>
        <end position="42"/>
    </location>
</feature>
<keyword evidence="1" id="KW-0812">Transmembrane</keyword>